<dbReference type="RefSeq" id="WP_076812109.1">
    <property type="nucleotide sequence ID" value="NZ_MOMC01000001.1"/>
</dbReference>
<dbReference type="AlphaFoldDB" id="A0A1V2ILQ7"/>
<dbReference type="EMBL" id="MOMC01000001">
    <property type="protein sequence ID" value="ONH33920.1"/>
    <property type="molecule type" value="Genomic_DNA"/>
</dbReference>
<evidence type="ECO:0000313" key="3">
    <source>
        <dbReference type="EMBL" id="ONH33920.1"/>
    </source>
</evidence>
<dbReference type="STRING" id="1834516.BL253_00015"/>
<protein>
    <submittedName>
        <fullName evidence="3">Uncharacterized protein</fullName>
    </submittedName>
</protein>
<dbReference type="Proteomes" id="UP000188929">
    <property type="component" value="Unassembled WGS sequence"/>
</dbReference>
<keyword evidence="4" id="KW-1185">Reference proteome</keyword>
<comment type="caution">
    <text evidence="3">The sequence shown here is derived from an EMBL/GenBank/DDBJ whole genome shotgun (WGS) entry which is preliminary data.</text>
</comment>
<organism evidence="3 4">
    <name type="scientific">Pseudofrankia asymbiotica</name>
    <dbReference type="NCBI Taxonomy" id="1834516"/>
    <lineage>
        <taxon>Bacteria</taxon>
        <taxon>Bacillati</taxon>
        <taxon>Actinomycetota</taxon>
        <taxon>Actinomycetes</taxon>
        <taxon>Frankiales</taxon>
        <taxon>Frankiaceae</taxon>
        <taxon>Pseudofrankia</taxon>
    </lineage>
</organism>
<feature type="transmembrane region" description="Helical" evidence="2">
    <location>
        <begin position="33"/>
        <end position="51"/>
    </location>
</feature>
<feature type="region of interest" description="Disordered" evidence="1">
    <location>
        <begin position="93"/>
        <end position="113"/>
    </location>
</feature>
<keyword evidence="2" id="KW-0472">Membrane</keyword>
<evidence type="ECO:0000256" key="2">
    <source>
        <dbReference type="SAM" id="Phobius"/>
    </source>
</evidence>
<sequence length="113" mass="11478">MLAVILWFLLGTVGLVVGLAITAADLFGAPPRWLLAAAATLLALVPIAILIDGLPTPSTITTSFARDHWVADSLAKAGVALMVVGVFREVLSSSGGAVSATRSDVPGPDVDQA</sequence>
<evidence type="ECO:0000256" key="1">
    <source>
        <dbReference type="SAM" id="MobiDB-lite"/>
    </source>
</evidence>
<reference evidence="4" key="1">
    <citation type="submission" date="2016-10" db="EMBL/GenBank/DDBJ databases">
        <title>Frankia sp. NRRL B-16386 Genome sequencing.</title>
        <authorList>
            <person name="Ghodhbane-Gtari F."/>
            <person name="Swanson E."/>
            <person name="Gueddou A."/>
            <person name="Hezbri K."/>
            <person name="Ktari K."/>
            <person name="Nouioui I."/>
            <person name="Morris K."/>
            <person name="Simpson S."/>
            <person name="Abebe-Akele F."/>
            <person name="Thomas K."/>
            <person name="Gtari M."/>
            <person name="Tisa L.S."/>
        </authorList>
    </citation>
    <scope>NUCLEOTIDE SEQUENCE [LARGE SCALE GENOMIC DNA]</scope>
    <source>
        <strain evidence="4">NRRL B-16386</strain>
    </source>
</reference>
<keyword evidence="2" id="KW-0812">Transmembrane</keyword>
<feature type="compositionally biased region" description="Polar residues" evidence="1">
    <location>
        <begin position="93"/>
        <end position="102"/>
    </location>
</feature>
<keyword evidence="2" id="KW-1133">Transmembrane helix</keyword>
<evidence type="ECO:0000313" key="4">
    <source>
        <dbReference type="Proteomes" id="UP000188929"/>
    </source>
</evidence>
<name>A0A1V2ILQ7_9ACTN</name>
<accession>A0A1V2ILQ7</accession>
<gene>
    <name evidence="3" type="ORF">BL253_00015</name>
</gene>
<proteinExistence type="predicted"/>